<sequence>MLLISCSNDDQPNPPTANECDDVAEILEEADFSSIETSNYTIIDAQINDDCLEIRFGASGCDPEPWEVYLYSTDAFYAVFPLQRAVKMELINNQDCAASFEVDISFDLTAFQIEGQNEIPLQIEGWDEQVVYEY</sequence>
<gene>
    <name evidence="1" type="ORF">GCM10010832_14110</name>
</gene>
<reference evidence="2" key="1">
    <citation type="journal article" date="2019" name="Int. J. Syst. Evol. Microbiol.">
        <title>The Global Catalogue of Microorganisms (GCM) 10K type strain sequencing project: providing services to taxonomists for standard genome sequencing and annotation.</title>
        <authorList>
            <consortium name="The Broad Institute Genomics Platform"/>
            <consortium name="The Broad Institute Genome Sequencing Center for Infectious Disease"/>
            <person name="Wu L."/>
            <person name="Ma J."/>
        </authorList>
    </citation>
    <scope>NUCLEOTIDE SEQUENCE [LARGE SCALE GENOMIC DNA]</scope>
    <source>
        <strain evidence="2">CGMCC 1.12931</strain>
    </source>
</reference>
<dbReference type="Proteomes" id="UP000599179">
    <property type="component" value="Unassembled WGS sequence"/>
</dbReference>
<name>A0ABQ1SF79_9FLAO</name>
<accession>A0ABQ1SF79</accession>
<dbReference type="EMBL" id="BMGM01000005">
    <property type="protein sequence ID" value="GGE35131.1"/>
    <property type="molecule type" value="Genomic_DNA"/>
</dbReference>
<proteinExistence type="predicted"/>
<comment type="caution">
    <text evidence="1">The sequence shown here is derived from an EMBL/GenBank/DDBJ whole genome shotgun (WGS) entry which is preliminary data.</text>
</comment>
<keyword evidence="2" id="KW-1185">Reference proteome</keyword>
<evidence type="ECO:0000313" key="2">
    <source>
        <dbReference type="Proteomes" id="UP000599179"/>
    </source>
</evidence>
<protein>
    <submittedName>
        <fullName evidence="1">Uncharacterized protein</fullName>
    </submittedName>
</protein>
<evidence type="ECO:0000313" key="1">
    <source>
        <dbReference type="EMBL" id="GGE35131.1"/>
    </source>
</evidence>
<organism evidence="1 2">
    <name type="scientific">Psychroflexus planctonicus</name>
    <dbReference type="NCBI Taxonomy" id="1526575"/>
    <lineage>
        <taxon>Bacteria</taxon>
        <taxon>Pseudomonadati</taxon>
        <taxon>Bacteroidota</taxon>
        <taxon>Flavobacteriia</taxon>
        <taxon>Flavobacteriales</taxon>
        <taxon>Flavobacteriaceae</taxon>
        <taxon>Psychroflexus</taxon>
    </lineage>
</organism>